<dbReference type="SUPFAM" id="SSF69065">
    <property type="entry name" value="RNase III domain-like"/>
    <property type="match status" value="1"/>
</dbReference>
<dbReference type="RefSeq" id="XP_047763386.1">
    <property type="nucleotide sequence ID" value="XM_047906867.1"/>
</dbReference>
<evidence type="ECO:0000259" key="2">
    <source>
        <dbReference type="Pfam" id="PF14622"/>
    </source>
</evidence>
<dbReference type="KEGG" id="ffu:CLAFUR5_07719"/>
<feature type="region of interest" description="Disordered" evidence="1">
    <location>
        <begin position="21"/>
        <end position="55"/>
    </location>
</feature>
<dbReference type="PANTHER" id="PTHR28160:SF1">
    <property type="entry name" value="LARGE RIBOSOMAL SUBUNIT PROTEIN ML57"/>
    <property type="match status" value="1"/>
</dbReference>
<dbReference type="GO" id="GO:0006396">
    <property type="term" value="P:RNA processing"/>
    <property type="evidence" value="ECO:0007669"/>
    <property type="project" value="InterPro"/>
</dbReference>
<reference evidence="3" key="1">
    <citation type="submission" date="2021-12" db="EMBL/GenBank/DDBJ databases">
        <authorList>
            <person name="Zaccaron A."/>
            <person name="Stergiopoulos I."/>
        </authorList>
    </citation>
    <scope>NUCLEOTIDE SEQUENCE</scope>
    <source>
        <strain evidence="3">Race5_Kim</strain>
    </source>
</reference>
<evidence type="ECO:0000313" key="4">
    <source>
        <dbReference type="Proteomes" id="UP000756132"/>
    </source>
</evidence>
<dbReference type="CDD" id="cd00593">
    <property type="entry name" value="RIBOc"/>
    <property type="match status" value="1"/>
</dbReference>
<dbReference type="Proteomes" id="UP000756132">
    <property type="component" value="Chromosome 6"/>
</dbReference>
<accession>A0A9Q8PAT2</accession>
<dbReference type="EMBL" id="CP090168">
    <property type="protein sequence ID" value="UJO19020.1"/>
    <property type="molecule type" value="Genomic_DNA"/>
</dbReference>
<dbReference type="InterPro" id="IPR040030">
    <property type="entry name" value="Ribosomal_mL57"/>
</dbReference>
<dbReference type="OrthoDB" id="2281895at2759"/>
<evidence type="ECO:0000256" key="1">
    <source>
        <dbReference type="SAM" id="MobiDB-lite"/>
    </source>
</evidence>
<dbReference type="GeneID" id="71987597"/>
<name>A0A9Q8PAT2_PASFU</name>
<dbReference type="GO" id="GO:0032543">
    <property type="term" value="P:mitochondrial translation"/>
    <property type="evidence" value="ECO:0007669"/>
    <property type="project" value="InterPro"/>
</dbReference>
<dbReference type="GO" id="GO:0004525">
    <property type="term" value="F:ribonuclease III activity"/>
    <property type="evidence" value="ECO:0007669"/>
    <property type="project" value="InterPro"/>
</dbReference>
<dbReference type="FunFam" id="1.10.1520.10:FF:000018">
    <property type="entry name" value="RNase III domain protein"/>
    <property type="match status" value="1"/>
</dbReference>
<dbReference type="PANTHER" id="PTHR28160">
    <property type="entry name" value="54S RIBOSOMAL PROTEIN L15, MITOCHONDRIAL"/>
    <property type="match status" value="1"/>
</dbReference>
<dbReference type="AlphaFoldDB" id="A0A9Q8PAT2"/>
<reference evidence="3" key="2">
    <citation type="journal article" date="2022" name="Microb. Genom.">
        <title>A chromosome-scale genome assembly of the tomato pathogen Cladosporium fulvum reveals a compartmentalized genome architecture and the presence of a dispensable chromosome.</title>
        <authorList>
            <person name="Zaccaron A.Z."/>
            <person name="Chen L.H."/>
            <person name="Samaras A."/>
            <person name="Stergiopoulos I."/>
        </authorList>
    </citation>
    <scope>NUCLEOTIDE SEQUENCE</scope>
    <source>
        <strain evidence="3">Race5_Kim</strain>
    </source>
</reference>
<proteinExistence type="predicted"/>
<dbReference type="GO" id="GO:0005762">
    <property type="term" value="C:mitochondrial large ribosomal subunit"/>
    <property type="evidence" value="ECO:0007669"/>
    <property type="project" value="InterPro"/>
</dbReference>
<sequence>MKPSTPSYICATCARALRTQSSKPPAFRTFTTTSSTPAPRNEPSETPPRWQQTPPAMRMPIRLRPEPNQPVWTVNDSLENLNSAYDTFIGSAVPRKRGSELLDEETKWLAITHKSFDHGRRGFNDRLSFLGKRILDLQCSLGLLSMPQPEGMREVNGKDVFKHRALEGLENITPFAKQQVLDPSRLASLANQYGIDRVVRWKPKKSDNLEGSGVETVLAHTIYSVIGALAMQRGGEVAAKVARERVLQPLGLR</sequence>
<dbReference type="Pfam" id="PF14622">
    <property type="entry name" value="Ribonucleas_3_3"/>
    <property type="match status" value="1"/>
</dbReference>
<dbReference type="Gene3D" id="1.10.1520.10">
    <property type="entry name" value="Ribonuclease III domain"/>
    <property type="match status" value="1"/>
</dbReference>
<gene>
    <name evidence="3" type="ORF">CLAFUR5_07719</name>
</gene>
<dbReference type="GO" id="GO:0003735">
    <property type="term" value="F:structural constituent of ribosome"/>
    <property type="evidence" value="ECO:0007669"/>
    <property type="project" value="InterPro"/>
</dbReference>
<keyword evidence="4" id="KW-1185">Reference proteome</keyword>
<feature type="domain" description="RNase III" evidence="2">
    <location>
        <begin position="103"/>
        <end position="249"/>
    </location>
</feature>
<organism evidence="3 4">
    <name type="scientific">Passalora fulva</name>
    <name type="common">Tomato leaf mold</name>
    <name type="synonym">Cladosporium fulvum</name>
    <dbReference type="NCBI Taxonomy" id="5499"/>
    <lineage>
        <taxon>Eukaryota</taxon>
        <taxon>Fungi</taxon>
        <taxon>Dikarya</taxon>
        <taxon>Ascomycota</taxon>
        <taxon>Pezizomycotina</taxon>
        <taxon>Dothideomycetes</taxon>
        <taxon>Dothideomycetidae</taxon>
        <taxon>Mycosphaerellales</taxon>
        <taxon>Mycosphaerellaceae</taxon>
        <taxon>Fulvia</taxon>
    </lineage>
</organism>
<evidence type="ECO:0000313" key="3">
    <source>
        <dbReference type="EMBL" id="UJO19020.1"/>
    </source>
</evidence>
<feature type="compositionally biased region" description="Polar residues" evidence="1">
    <location>
        <begin position="21"/>
        <end position="38"/>
    </location>
</feature>
<dbReference type="OMA" id="AHTMYAV"/>
<protein>
    <recommendedName>
        <fullName evidence="2">RNase III domain-containing protein</fullName>
    </recommendedName>
</protein>
<dbReference type="InterPro" id="IPR000999">
    <property type="entry name" value="RNase_III_dom"/>
</dbReference>
<dbReference type="InterPro" id="IPR036389">
    <property type="entry name" value="RNase_III_sf"/>
</dbReference>